<proteinExistence type="predicted"/>
<organism evidence="1 2">
    <name type="scientific">Rugamonas rubra</name>
    <dbReference type="NCBI Taxonomy" id="758825"/>
    <lineage>
        <taxon>Bacteria</taxon>
        <taxon>Pseudomonadati</taxon>
        <taxon>Pseudomonadota</taxon>
        <taxon>Betaproteobacteria</taxon>
        <taxon>Burkholderiales</taxon>
        <taxon>Oxalobacteraceae</taxon>
        <taxon>Telluria group</taxon>
        <taxon>Rugamonas</taxon>
    </lineage>
</organism>
<dbReference type="RefSeq" id="WP_139236503.1">
    <property type="nucleotide sequence ID" value="NZ_FOTW01000013.1"/>
</dbReference>
<dbReference type="OrthoDB" id="8759061at2"/>
<dbReference type="AlphaFoldDB" id="A0A1I4NDH0"/>
<evidence type="ECO:0000313" key="1">
    <source>
        <dbReference type="EMBL" id="SFM13574.1"/>
    </source>
</evidence>
<protein>
    <submittedName>
        <fullName evidence="1">Uncharacterized protein</fullName>
    </submittedName>
</protein>
<sequence length="64" mass="7000">MARASNKIPVVFRDIAFQSRSIFLPDGTQHRVHNGHLTAASAGLIAHLDQHAEFERVPVVRAAA</sequence>
<keyword evidence="2" id="KW-1185">Reference proteome</keyword>
<reference evidence="1 2" key="1">
    <citation type="submission" date="2016-10" db="EMBL/GenBank/DDBJ databases">
        <authorList>
            <person name="de Groot N.N."/>
        </authorList>
    </citation>
    <scope>NUCLEOTIDE SEQUENCE [LARGE SCALE GENOMIC DNA]</scope>
    <source>
        <strain evidence="1 2">ATCC 43154</strain>
    </source>
</reference>
<dbReference type="Proteomes" id="UP000199470">
    <property type="component" value="Unassembled WGS sequence"/>
</dbReference>
<dbReference type="EMBL" id="FOTW01000013">
    <property type="protein sequence ID" value="SFM13574.1"/>
    <property type="molecule type" value="Genomic_DNA"/>
</dbReference>
<accession>A0A1I4NDH0</accession>
<gene>
    <name evidence="1" type="ORF">SAMN02982985_02881</name>
</gene>
<dbReference type="STRING" id="758825.SAMN02982985_02881"/>
<name>A0A1I4NDH0_9BURK</name>
<evidence type="ECO:0000313" key="2">
    <source>
        <dbReference type="Proteomes" id="UP000199470"/>
    </source>
</evidence>